<evidence type="ECO:0000256" key="1">
    <source>
        <dbReference type="SAM" id="Phobius"/>
    </source>
</evidence>
<dbReference type="Proteomes" id="UP000294604">
    <property type="component" value="Unassembled WGS sequence"/>
</dbReference>
<reference evidence="2 3" key="1">
    <citation type="journal article" date="2019" name="Sci. Rep.">
        <title>Extended insight into the Mycobacterium chelonae-abscessus complex through whole genome sequencing of Mycobacterium salmoniphilum outbreak and Mycobacterium salmoniphilum-like strains.</title>
        <authorList>
            <person name="Behra P.R.K."/>
            <person name="Das S."/>
            <person name="Pettersson B.M.F."/>
            <person name="Shirreff L."/>
            <person name="DuCote T."/>
            <person name="Jacobsson K.G."/>
            <person name="Ennis D.G."/>
            <person name="Kirsebom L.A."/>
        </authorList>
    </citation>
    <scope>NUCLEOTIDE SEQUENCE [LARGE SCALE GENOMIC DNA]</scope>
    <source>
        <strain evidence="2 3">CCUG 60884</strain>
    </source>
</reference>
<protein>
    <submittedName>
        <fullName evidence="2">Uncharacterized protein</fullName>
    </submittedName>
</protein>
<sequence>MLVCFILSAVLFQFLWSAGLYWGFWITFGISVILAIVAAARMIQFKEKLCYWHAVLAGLCSLTWLVAADAAVELAEF</sequence>
<evidence type="ECO:0000313" key="2">
    <source>
        <dbReference type="EMBL" id="TDZ99770.1"/>
    </source>
</evidence>
<dbReference type="AlphaFoldDB" id="A0A4R8SMM0"/>
<keyword evidence="1" id="KW-0472">Membrane</keyword>
<dbReference type="EMBL" id="PECL01000015">
    <property type="protein sequence ID" value="TDZ99770.1"/>
    <property type="molecule type" value="Genomic_DNA"/>
</dbReference>
<comment type="caution">
    <text evidence="2">The sequence shown here is derived from an EMBL/GenBank/DDBJ whole genome shotgun (WGS) entry which is preliminary data.</text>
</comment>
<name>A0A4R8SMM0_9MYCO</name>
<keyword evidence="1" id="KW-0812">Transmembrane</keyword>
<proteinExistence type="predicted"/>
<feature type="transmembrane region" description="Helical" evidence="1">
    <location>
        <begin position="50"/>
        <end position="72"/>
    </location>
</feature>
<organism evidence="2 3">
    <name type="scientific">Mycobacteroides salmoniphilum</name>
    <dbReference type="NCBI Taxonomy" id="404941"/>
    <lineage>
        <taxon>Bacteria</taxon>
        <taxon>Bacillati</taxon>
        <taxon>Actinomycetota</taxon>
        <taxon>Actinomycetes</taxon>
        <taxon>Mycobacteriales</taxon>
        <taxon>Mycobacteriaceae</taxon>
        <taxon>Mycobacteroides</taxon>
    </lineage>
</organism>
<evidence type="ECO:0000313" key="3">
    <source>
        <dbReference type="Proteomes" id="UP000294604"/>
    </source>
</evidence>
<gene>
    <name evidence="2" type="ORF">CCUG60884_04841</name>
</gene>
<accession>A0A4R8SMM0</accession>
<keyword evidence="1" id="KW-1133">Transmembrane helix</keyword>